<dbReference type="SUPFAM" id="SSF54001">
    <property type="entry name" value="Cysteine proteinases"/>
    <property type="match status" value="1"/>
</dbReference>
<proteinExistence type="predicted"/>
<dbReference type="Proteomes" id="UP000222542">
    <property type="component" value="Unassembled WGS sequence"/>
</dbReference>
<dbReference type="InterPro" id="IPR038765">
    <property type="entry name" value="Papain-like_cys_pep_sf"/>
</dbReference>
<dbReference type="EMBL" id="AYRZ02000003">
    <property type="protein sequence ID" value="PHT87036.1"/>
    <property type="molecule type" value="Genomic_DNA"/>
</dbReference>
<reference evidence="2 3" key="2">
    <citation type="journal article" date="2017" name="Genome Biol.">
        <title>New reference genome sequences of hot pepper reveal the massive evolution of plant disease-resistance genes by retroduplication.</title>
        <authorList>
            <person name="Kim S."/>
            <person name="Park J."/>
            <person name="Yeom S.I."/>
            <person name="Kim Y.M."/>
            <person name="Seo E."/>
            <person name="Kim K.T."/>
            <person name="Kim M.S."/>
            <person name="Lee J.M."/>
            <person name="Cheong K."/>
            <person name="Shin H.S."/>
            <person name="Kim S.B."/>
            <person name="Han K."/>
            <person name="Lee J."/>
            <person name="Park M."/>
            <person name="Lee H.A."/>
            <person name="Lee H.Y."/>
            <person name="Lee Y."/>
            <person name="Oh S."/>
            <person name="Lee J.H."/>
            <person name="Choi E."/>
            <person name="Choi E."/>
            <person name="Lee S.E."/>
            <person name="Jeon J."/>
            <person name="Kim H."/>
            <person name="Choi G."/>
            <person name="Song H."/>
            <person name="Lee J."/>
            <person name="Lee S.C."/>
            <person name="Kwon J.K."/>
            <person name="Lee H.Y."/>
            <person name="Koo N."/>
            <person name="Hong Y."/>
            <person name="Kim R.W."/>
            <person name="Kang W.H."/>
            <person name="Huh J.H."/>
            <person name="Kang B.C."/>
            <person name="Yang T.J."/>
            <person name="Lee Y.H."/>
            <person name="Bennetzen J.L."/>
            <person name="Choi D."/>
        </authorList>
    </citation>
    <scope>NUCLEOTIDE SEQUENCE [LARGE SCALE GENOMIC DNA]</scope>
    <source>
        <strain evidence="3">cv. CM334</strain>
    </source>
</reference>
<dbReference type="Gene3D" id="3.40.395.10">
    <property type="entry name" value="Adenoviral Proteinase, Chain A"/>
    <property type="match status" value="1"/>
</dbReference>
<protein>
    <recommendedName>
        <fullName evidence="4">Ubiquitin-like protease family profile domain-containing protein</fullName>
    </recommendedName>
</protein>
<feature type="region of interest" description="Disordered" evidence="1">
    <location>
        <begin position="43"/>
        <end position="88"/>
    </location>
</feature>
<accession>A0A2G2ZYI6</accession>
<name>A0A2G2ZYI6_CAPAN</name>
<feature type="compositionally biased region" description="Basic residues" evidence="1">
    <location>
        <begin position="46"/>
        <end position="66"/>
    </location>
</feature>
<organism evidence="2 3">
    <name type="scientific">Capsicum annuum</name>
    <name type="common">Capsicum pepper</name>
    <dbReference type="NCBI Taxonomy" id="4072"/>
    <lineage>
        <taxon>Eukaryota</taxon>
        <taxon>Viridiplantae</taxon>
        <taxon>Streptophyta</taxon>
        <taxon>Embryophyta</taxon>
        <taxon>Tracheophyta</taxon>
        <taxon>Spermatophyta</taxon>
        <taxon>Magnoliopsida</taxon>
        <taxon>eudicotyledons</taxon>
        <taxon>Gunneridae</taxon>
        <taxon>Pentapetalae</taxon>
        <taxon>asterids</taxon>
        <taxon>lamiids</taxon>
        <taxon>Solanales</taxon>
        <taxon>Solanaceae</taxon>
        <taxon>Solanoideae</taxon>
        <taxon>Capsiceae</taxon>
        <taxon>Capsicum</taxon>
    </lineage>
</organism>
<evidence type="ECO:0000313" key="3">
    <source>
        <dbReference type="Proteomes" id="UP000222542"/>
    </source>
</evidence>
<dbReference type="OMA" id="NENYDPP"/>
<dbReference type="AlphaFoldDB" id="A0A2G2ZYI6"/>
<dbReference type="PANTHER" id="PTHR33022">
    <property type="entry name" value="DUF1985 DOMAIN-CONTAINING PROTEIN"/>
    <property type="match status" value="1"/>
</dbReference>
<comment type="caution">
    <text evidence="2">The sequence shown here is derived from an EMBL/GenBank/DDBJ whole genome shotgun (WGS) entry which is preliminary data.</text>
</comment>
<dbReference type="Gramene" id="PHT87036">
    <property type="protein sequence ID" value="PHT87036"/>
    <property type="gene ID" value="T459_09142"/>
</dbReference>
<reference evidence="2 3" key="1">
    <citation type="journal article" date="2014" name="Nat. Genet.">
        <title>Genome sequence of the hot pepper provides insights into the evolution of pungency in Capsicum species.</title>
        <authorList>
            <person name="Kim S."/>
            <person name="Park M."/>
            <person name="Yeom S.I."/>
            <person name="Kim Y.M."/>
            <person name="Lee J.M."/>
            <person name="Lee H.A."/>
            <person name="Seo E."/>
            <person name="Choi J."/>
            <person name="Cheong K."/>
            <person name="Kim K.T."/>
            <person name="Jung K."/>
            <person name="Lee G.W."/>
            <person name="Oh S.K."/>
            <person name="Bae C."/>
            <person name="Kim S.B."/>
            <person name="Lee H.Y."/>
            <person name="Kim S.Y."/>
            <person name="Kim M.S."/>
            <person name="Kang B.C."/>
            <person name="Jo Y.D."/>
            <person name="Yang H.B."/>
            <person name="Jeong H.J."/>
            <person name="Kang W.H."/>
            <person name="Kwon J.K."/>
            <person name="Shin C."/>
            <person name="Lim J.Y."/>
            <person name="Park J.H."/>
            <person name="Huh J.H."/>
            <person name="Kim J.S."/>
            <person name="Kim B.D."/>
            <person name="Cohen O."/>
            <person name="Paran I."/>
            <person name="Suh M.C."/>
            <person name="Lee S.B."/>
            <person name="Kim Y.K."/>
            <person name="Shin Y."/>
            <person name="Noh S.J."/>
            <person name="Park J."/>
            <person name="Seo Y.S."/>
            <person name="Kwon S.Y."/>
            <person name="Kim H.A."/>
            <person name="Park J.M."/>
            <person name="Kim H.J."/>
            <person name="Choi S.B."/>
            <person name="Bosland P.W."/>
            <person name="Reeves G."/>
            <person name="Jo S.H."/>
            <person name="Lee B.W."/>
            <person name="Cho H.T."/>
            <person name="Choi H.S."/>
            <person name="Lee M.S."/>
            <person name="Yu Y."/>
            <person name="Do Choi Y."/>
            <person name="Park B.S."/>
            <person name="van Deynze A."/>
            <person name="Ashrafi H."/>
            <person name="Hill T."/>
            <person name="Kim W.T."/>
            <person name="Pai H.S."/>
            <person name="Ahn H.K."/>
            <person name="Yeam I."/>
            <person name="Giovannoni J.J."/>
            <person name="Rose J.K."/>
            <person name="Sorensen I."/>
            <person name="Lee S.J."/>
            <person name="Kim R.W."/>
            <person name="Choi I.Y."/>
            <person name="Choi B.S."/>
            <person name="Lim J.S."/>
            <person name="Lee Y.H."/>
            <person name="Choi D."/>
        </authorList>
    </citation>
    <scope>NUCLEOTIDE SEQUENCE [LARGE SCALE GENOMIC DNA]</scope>
    <source>
        <strain evidence="3">cv. CM334</strain>
    </source>
</reference>
<sequence>MNRDSGSSFSLEFSQLESIKEYKEVVNFVPESFDFESVDFDENRSKYRNNPHTIRKLRQKHAKKDKKKEIHGSKKRGSNSSASKAPAKRRVVEVIFKDELPKGKTEHGPFQGKYVSRIAQQDSGSLDCGVFVAIYAEYLREELSISSSGIDAQYHYLKYASLLCKYGSEKAENDYFNENYDPPRPRSKFSPKEIVRVLHIQ</sequence>
<gene>
    <name evidence="2" type="ORF">T459_09142</name>
</gene>
<evidence type="ECO:0000256" key="1">
    <source>
        <dbReference type="SAM" id="MobiDB-lite"/>
    </source>
</evidence>
<dbReference type="PANTHER" id="PTHR33022:SF13">
    <property type="entry name" value="UBIQUITIN-LIKE PROTEASE FAMILY PROFILE DOMAIN-CONTAINING PROTEIN"/>
    <property type="match status" value="1"/>
</dbReference>
<evidence type="ECO:0008006" key="4">
    <source>
        <dbReference type="Google" id="ProtNLM"/>
    </source>
</evidence>
<keyword evidence="3" id="KW-1185">Reference proteome</keyword>
<evidence type="ECO:0000313" key="2">
    <source>
        <dbReference type="EMBL" id="PHT87036.1"/>
    </source>
</evidence>